<dbReference type="InterPro" id="IPR058624">
    <property type="entry name" value="MdtA-like_HH"/>
</dbReference>
<feature type="signal peptide" evidence="4">
    <location>
        <begin position="1"/>
        <end position="29"/>
    </location>
</feature>
<feature type="domain" description="Multidrug resistance protein MdtA-like beta-barrel" evidence="7">
    <location>
        <begin position="206"/>
        <end position="291"/>
    </location>
</feature>
<dbReference type="NCBIfam" id="TIGR01730">
    <property type="entry name" value="RND_mfp"/>
    <property type="match status" value="1"/>
</dbReference>
<feature type="chain" id="PRO_5016344592" evidence="4">
    <location>
        <begin position="30"/>
        <end position="380"/>
    </location>
</feature>
<feature type="coiled-coil region" evidence="3">
    <location>
        <begin position="101"/>
        <end position="128"/>
    </location>
</feature>
<dbReference type="GO" id="GO:0046677">
    <property type="term" value="P:response to antibiotic"/>
    <property type="evidence" value="ECO:0007669"/>
    <property type="project" value="TreeGrafter"/>
</dbReference>
<feature type="domain" description="Multidrug resistance protein MdtA-like alpha-helical hairpin" evidence="5">
    <location>
        <begin position="101"/>
        <end position="170"/>
    </location>
</feature>
<dbReference type="InterPro" id="IPR058626">
    <property type="entry name" value="MdtA-like_b-barrel"/>
</dbReference>
<dbReference type="Pfam" id="PF25876">
    <property type="entry name" value="HH_MFP_RND"/>
    <property type="match status" value="1"/>
</dbReference>
<feature type="domain" description="Multidrug resistance protein MdtA-like barrel-sandwich hybrid" evidence="6">
    <location>
        <begin position="60"/>
        <end position="194"/>
    </location>
</feature>
<dbReference type="Proteomes" id="UP000249065">
    <property type="component" value="Unassembled WGS sequence"/>
</dbReference>
<feature type="domain" description="Multidrug resistance protein MdtA-like C-terminal permuted SH3" evidence="8">
    <location>
        <begin position="303"/>
        <end position="356"/>
    </location>
</feature>
<name>A0A327M712_9PROT</name>
<dbReference type="SUPFAM" id="SSF111369">
    <property type="entry name" value="HlyD-like secretion proteins"/>
    <property type="match status" value="1"/>
</dbReference>
<dbReference type="PANTHER" id="PTHR30158:SF3">
    <property type="entry name" value="MULTIDRUG EFFLUX PUMP SUBUNIT ACRA-RELATED"/>
    <property type="match status" value="1"/>
</dbReference>
<evidence type="ECO:0000259" key="6">
    <source>
        <dbReference type="Pfam" id="PF25917"/>
    </source>
</evidence>
<dbReference type="AlphaFoldDB" id="A0A327M712"/>
<evidence type="ECO:0000256" key="3">
    <source>
        <dbReference type="SAM" id="Coils"/>
    </source>
</evidence>
<evidence type="ECO:0000313" key="9">
    <source>
        <dbReference type="EMBL" id="RAI58106.1"/>
    </source>
</evidence>
<dbReference type="GO" id="GO:0015721">
    <property type="term" value="P:bile acid and bile salt transport"/>
    <property type="evidence" value="ECO:0007669"/>
    <property type="project" value="TreeGrafter"/>
</dbReference>
<evidence type="ECO:0000259" key="8">
    <source>
        <dbReference type="Pfam" id="PF25967"/>
    </source>
</evidence>
<evidence type="ECO:0000256" key="4">
    <source>
        <dbReference type="SAM" id="SignalP"/>
    </source>
</evidence>
<dbReference type="PROSITE" id="PS51257">
    <property type="entry name" value="PROKAR_LIPOPROTEIN"/>
    <property type="match status" value="1"/>
</dbReference>
<protein>
    <submittedName>
        <fullName evidence="9">Efflux transporter periplasmic adaptor subunit</fullName>
    </submittedName>
</protein>
<dbReference type="OrthoDB" id="9800613at2"/>
<gene>
    <name evidence="9" type="ORF">DOO78_15350</name>
</gene>
<accession>A0A327M712</accession>
<reference evidence="10" key="1">
    <citation type="submission" date="2018-06" db="EMBL/GenBank/DDBJ databases">
        <authorList>
            <person name="Khan S.A."/>
        </authorList>
    </citation>
    <scope>NUCLEOTIDE SEQUENCE [LARGE SCALE GENOMIC DNA]</scope>
    <source>
        <strain evidence="10">DB-1506</strain>
    </source>
</reference>
<keyword evidence="10" id="KW-1185">Reference proteome</keyword>
<dbReference type="Pfam" id="PF25967">
    <property type="entry name" value="RND-MFP_C"/>
    <property type="match status" value="1"/>
</dbReference>
<evidence type="ECO:0000259" key="5">
    <source>
        <dbReference type="Pfam" id="PF25876"/>
    </source>
</evidence>
<keyword evidence="3" id="KW-0175">Coiled coil</keyword>
<dbReference type="Pfam" id="PF25944">
    <property type="entry name" value="Beta-barrel_RND"/>
    <property type="match status" value="1"/>
</dbReference>
<comment type="caution">
    <text evidence="9">The sequence shown here is derived from an EMBL/GenBank/DDBJ whole genome shotgun (WGS) entry which is preliminary data.</text>
</comment>
<dbReference type="Pfam" id="PF25917">
    <property type="entry name" value="BSH_RND"/>
    <property type="match status" value="1"/>
</dbReference>
<dbReference type="GO" id="GO:0005886">
    <property type="term" value="C:plasma membrane"/>
    <property type="evidence" value="ECO:0007669"/>
    <property type="project" value="TreeGrafter"/>
</dbReference>
<evidence type="ECO:0000259" key="7">
    <source>
        <dbReference type="Pfam" id="PF25944"/>
    </source>
</evidence>
<evidence type="ECO:0000256" key="1">
    <source>
        <dbReference type="ARBA" id="ARBA00004196"/>
    </source>
</evidence>
<keyword evidence="4" id="KW-0732">Signal</keyword>
<dbReference type="EMBL" id="QLIX01000011">
    <property type="protein sequence ID" value="RAI58106.1"/>
    <property type="molecule type" value="Genomic_DNA"/>
</dbReference>
<dbReference type="Gene3D" id="1.10.287.470">
    <property type="entry name" value="Helix hairpin bin"/>
    <property type="match status" value="1"/>
</dbReference>
<sequence length="380" mass="40734">MHAALRPARCRPLLSIALILLLVACRALAQVPAPVVSVTPVAVENVAPGKDFLGRVEAINAVDIRSRVEGFLEARGFAEGQLVQQDQVLFQIESAGYEAALSAAQASLAAAQADLRDAEARFQRNQELRRSQTVSQASLEESLAARDRGRANVLSAEASLRQAELSLSYATIRSPIEGRIGHTSFAVGSLVSPSSGALARVVQVDPIRVVFSVSDQSILDFRAGATEEQRKADFVPRLILSSGQAYPHPGQIEFLGNEFDPRTGTIPVRARFPNPEGILVPGQFATVSIQPATPRERPVVRLGAVQLDREGRFVLLVDDNDKVVLRRIRVGAQLGQDWVVEEGLQGGERLIVQGLQNARPGATVRAVPAAPNPAEGAARP</sequence>
<dbReference type="Gene3D" id="2.40.420.20">
    <property type="match status" value="1"/>
</dbReference>
<organism evidence="9 10">
    <name type="scientific">Roseicella frigidaeris</name>
    <dbReference type="NCBI Taxonomy" id="2230885"/>
    <lineage>
        <taxon>Bacteria</taxon>
        <taxon>Pseudomonadati</taxon>
        <taxon>Pseudomonadota</taxon>
        <taxon>Alphaproteobacteria</taxon>
        <taxon>Acetobacterales</taxon>
        <taxon>Roseomonadaceae</taxon>
        <taxon>Roseicella</taxon>
    </lineage>
</organism>
<evidence type="ECO:0000256" key="2">
    <source>
        <dbReference type="ARBA" id="ARBA00009477"/>
    </source>
</evidence>
<dbReference type="InterPro" id="IPR058625">
    <property type="entry name" value="MdtA-like_BSH"/>
</dbReference>
<dbReference type="GO" id="GO:0022857">
    <property type="term" value="F:transmembrane transporter activity"/>
    <property type="evidence" value="ECO:0007669"/>
    <property type="project" value="InterPro"/>
</dbReference>
<dbReference type="Gene3D" id="2.40.30.170">
    <property type="match status" value="1"/>
</dbReference>
<dbReference type="InterPro" id="IPR058627">
    <property type="entry name" value="MdtA-like_C"/>
</dbReference>
<dbReference type="PANTHER" id="PTHR30158">
    <property type="entry name" value="ACRA/E-RELATED COMPONENT OF DRUG EFFLUX TRANSPORTER"/>
    <property type="match status" value="1"/>
</dbReference>
<proteinExistence type="inferred from homology"/>
<comment type="similarity">
    <text evidence="2">Belongs to the membrane fusion protein (MFP) (TC 8.A.1) family.</text>
</comment>
<dbReference type="RefSeq" id="WP_111470740.1">
    <property type="nucleotide sequence ID" value="NZ_QLIX01000011.1"/>
</dbReference>
<comment type="subcellular location">
    <subcellularLocation>
        <location evidence="1">Cell envelope</location>
    </subcellularLocation>
</comment>
<dbReference type="InterPro" id="IPR006143">
    <property type="entry name" value="RND_pump_MFP"/>
</dbReference>
<dbReference type="GO" id="GO:0030313">
    <property type="term" value="C:cell envelope"/>
    <property type="evidence" value="ECO:0007669"/>
    <property type="project" value="UniProtKB-SubCell"/>
</dbReference>
<evidence type="ECO:0000313" key="10">
    <source>
        <dbReference type="Proteomes" id="UP000249065"/>
    </source>
</evidence>
<dbReference type="Gene3D" id="2.40.50.100">
    <property type="match status" value="1"/>
</dbReference>